<dbReference type="SUPFAM" id="SSF54001">
    <property type="entry name" value="Cysteine proteinases"/>
    <property type="match status" value="1"/>
</dbReference>
<dbReference type="InterPro" id="IPR038765">
    <property type="entry name" value="Papain-like_cys_pep_sf"/>
</dbReference>
<keyword evidence="4" id="KW-0788">Thiol protease</keyword>
<dbReference type="GO" id="GO:0016929">
    <property type="term" value="F:deSUMOylase activity"/>
    <property type="evidence" value="ECO:0007669"/>
    <property type="project" value="TreeGrafter"/>
</dbReference>
<dbReference type="InterPro" id="IPR003653">
    <property type="entry name" value="Peptidase_C48_C"/>
</dbReference>
<dbReference type="PROSITE" id="PS50600">
    <property type="entry name" value="ULP_PROTEASE"/>
    <property type="match status" value="1"/>
</dbReference>
<protein>
    <recommendedName>
        <fullName evidence="5">Ubiquitin-like protease family profile domain-containing protein</fullName>
    </recommendedName>
</protein>
<evidence type="ECO:0000256" key="4">
    <source>
        <dbReference type="ARBA" id="ARBA00022807"/>
    </source>
</evidence>
<dbReference type="GO" id="GO:0016926">
    <property type="term" value="P:protein desumoylation"/>
    <property type="evidence" value="ECO:0007669"/>
    <property type="project" value="TreeGrafter"/>
</dbReference>
<dbReference type="GO" id="GO:0005634">
    <property type="term" value="C:nucleus"/>
    <property type="evidence" value="ECO:0007669"/>
    <property type="project" value="TreeGrafter"/>
</dbReference>
<keyword evidence="2" id="KW-0645">Protease</keyword>
<feature type="domain" description="Ubiquitin-like protease family profile" evidence="5">
    <location>
        <begin position="1"/>
        <end position="144"/>
    </location>
</feature>
<evidence type="ECO:0000256" key="2">
    <source>
        <dbReference type="ARBA" id="ARBA00022670"/>
    </source>
</evidence>
<dbReference type="Gene3D" id="3.40.395.10">
    <property type="entry name" value="Adenoviral Proteinase, Chain A"/>
    <property type="match status" value="1"/>
</dbReference>
<organism evidence="6 7">
    <name type="scientific">Dendrothele bispora (strain CBS 962.96)</name>
    <dbReference type="NCBI Taxonomy" id="1314807"/>
    <lineage>
        <taxon>Eukaryota</taxon>
        <taxon>Fungi</taxon>
        <taxon>Dikarya</taxon>
        <taxon>Basidiomycota</taxon>
        <taxon>Agaricomycotina</taxon>
        <taxon>Agaricomycetes</taxon>
        <taxon>Agaricomycetidae</taxon>
        <taxon>Agaricales</taxon>
        <taxon>Agaricales incertae sedis</taxon>
        <taxon>Dendrothele</taxon>
    </lineage>
</organism>
<dbReference type="GO" id="GO:0006508">
    <property type="term" value="P:proteolysis"/>
    <property type="evidence" value="ECO:0007669"/>
    <property type="project" value="UniProtKB-KW"/>
</dbReference>
<evidence type="ECO:0000313" key="7">
    <source>
        <dbReference type="Proteomes" id="UP000297245"/>
    </source>
</evidence>
<dbReference type="Proteomes" id="UP000297245">
    <property type="component" value="Unassembled WGS sequence"/>
</dbReference>
<reference evidence="6 7" key="1">
    <citation type="journal article" date="2019" name="Nat. Ecol. Evol.">
        <title>Megaphylogeny resolves global patterns of mushroom evolution.</title>
        <authorList>
            <person name="Varga T."/>
            <person name="Krizsan K."/>
            <person name="Foldi C."/>
            <person name="Dima B."/>
            <person name="Sanchez-Garcia M."/>
            <person name="Sanchez-Ramirez S."/>
            <person name="Szollosi G.J."/>
            <person name="Szarkandi J.G."/>
            <person name="Papp V."/>
            <person name="Albert L."/>
            <person name="Andreopoulos W."/>
            <person name="Angelini C."/>
            <person name="Antonin V."/>
            <person name="Barry K.W."/>
            <person name="Bougher N.L."/>
            <person name="Buchanan P."/>
            <person name="Buyck B."/>
            <person name="Bense V."/>
            <person name="Catcheside P."/>
            <person name="Chovatia M."/>
            <person name="Cooper J."/>
            <person name="Damon W."/>
            <person name="Desjardin D."/>
            <person name="Finy P."/>
            <person name="Geml J."/>
            <person name="Haridas S."/>
            <person name="Hughes K."/>
            <person name="Justo A."/>
            <person name="Karasinski D."/>
            <person name="Kautmanova I."/>
            <person name="Kiss B."/>
            <person name="Kocsube S."/>
            <person name="Kotiranta H."/>
            <person name="LaButti K.M."/>
            <person name="Lechner B.E."/>
            <person name="Liimatainen K."/>
            <person name="Lipzen A."/>
            <person name="Lukacs Z."/>
            <person name="Mihaltcheva S."/>
            <person name="Morgado L.N."/>
            <person name="Niskanen T."/>
            <person name="Noordeloos M.E."/>
            <person name="Ohm R.A."/>
            <person name="Ortiz-Santana B."/>
            <person name="Ovrebo C."/>
            <person name="Racz N."/>
            <person name="Riley R."/>
            <person name="Savchenko A."/>
            <person name="Shiryaev A."/>
            <person name="Soop K."/>
            <person name="Spirin V."/>
            <person name="Szebenyi C."/>
            <person name="Tomsovsky M."/>
            <person name="Tulloss R.E."/>
            <person name="Uehling J."/>
            <person name="Grigoriev I.V."/>
            <person name="Vagvolgyi C."/>
            <person name="Papp T."/>
            <person name="Martin F.M."/>
            <person name="Miettinen O."/>
            <person name="Hibbett D.S."/>
            <person name="Nagy L.G."/>
        </authorList>
    </citation>
    <scope>NUCLEOTIDE SEQUENCE [LARGE SCALE GENOMIC DNA]</scope>
    <source>
        <strain evidence="6 7">CBS 962.96</strain>
    </source>
</reference>
<gene>
    <name evidence="6" type="ORF">K435DRAFT_810431</name>
</gene>
<evidence type="ECO:0000256" key="3">
    <source>
        <dbReference type="ARBA" id="ARBA00022801"/>
    </source>
</evidence>
<keyword evidence="3" id="KW-0378">Hydrolase</keyword>
<dbReference type="PANTHER" id="PTHR12606:SF141">
    <property type="entry name" value="GH15225P-RELATED"/>
    <property type="match status" value="1"/>
</dbReference>
<evidence type="ECO:0000256" key="1">
    <source>
        <dbReference type="ARBA" id="ARBA00005234"/>
    </source>
</evidence>
<comment type="similarity">
    <text evidence="1">Belongs to the peptidase C48 family.</text>
</comment>
<dbReference type="PANTHER" id="PTHR12606">
    <property type="entry name" value="SENTRIN/SUMO-SPECIFIC PROTEASE"/>
    <property type="match status" value="1"/>
</dbReference>
<name>A0A4S8KV57_DENBC</name>
<evidence type="ECO:0000313" key="6">
    <source>
        <dbReference type="EMBL" id="THU79787.1"/>
    </source>
</evidence>
<dbReference type="EMBL" id="ML179977">
    <property type="protein sequence ID" value="THU79787.1"/>
    <property type="molecule type" value="Genomic_DNA"/>
</dbReference>
<dbReference type="Pfam" id="PF02902">
    <property type="entry name" value="Peptidase_C48"/>
    <property type="match status" value="1"/>
</dbReference>
<evidence type="ECO:0000259" key="5">
    <source>
        <dbReference type="PROSITE" id="PS50600"/>
    </source>
</evidence>
<proteinExistence type="inferred from homology"/>
<accession>A0A4S8KV57</accession>
<keyword evidence="7" id="KW-1185">Reference proteome</keyword>
<sequence length="192" mass="21928">MNYFILNWSRKSKTLGLSTFFASRFLFRPGHSAIGDEEFEEADHAIQLQKWIESTTNTLELTEWDSVFVPIHQPNVHWYTAIIDFKNKKISCHNSMEERTLNNPLETPRAFAYGSWTYDVYAPTPTQTNTHDCGVHTLWHLKCLIELGGVPPPDAASGMKTVPPEYQLGGDLVGKRLSMVREILCNLNMIKL</sequence>
<dbReference type="AlphaFoldDB" id="A0A4S8KV57"/>
<dbReference type="OrthoDB" id="1939479at2759"/>